<evidence type="ECO:0000313" key="2">
    <source>
        <dbReference type="EMBL" id="QSQ12015.1"/>
    </source>
</evidence>
<name>A0ABX7MZY4_9BACT</name>
<accession>A0ABX7MZY4</accession>
<dbReference type="RefSeq" id="WP_206713750.1">
    <property type="nucleotide sequence ID" value="NZ_CP071091.1"/>
</dbReference>
<dbReference type="Pfam" id="PF13620">
    <property type="entry name" value="CarboxypepD_reg"/>
    <property type="match status" value="1"/>
</dbReference>
<dbReference type="EMBL" id="CP071091">
    <property type="protein sequence ID" value="QSQ12015.1"/>
    <property type="molecule type" value="Genomic_DNA"/>
</dbReference>
<evidence type="ECO:0000256" key="1">
    <source>
        <dbReference type="SAM" id="SignalP"/>
    </source>
</evidence>
<evidence type="ECO:0000313" key="3">
    <source>
        <dbReference type="Proteomes" id="UP000663090"/>
    </source>
</evidence>
<proteinExistence type="predicted"/>
<keyword evidence="3" id="KW-1185">Reference proteome</keyword>
<protein>
    <submittedName>
        <fullName evidence="2">Carboxypeptidase regulatory-like domain-containing protein</fullName>
    </submittedName>
</protein>
<dbReference type="InterPro" id="IPR013784">
    <property type="entry name" value="Carb-bd-like_fold"/>
</dbReference>
<feature type="chain" id="PRO_5045541024" evidence="1">
    <location>
        <begin position="24"/>
        <end position="121"/>
    </location>
</feature>
<reference evidence="2 3" key="1">
    <citation type="submission" date="2021-02" db="EMBL/GenBank/DDBJ databases">
        <title>De Novo genome assembly of isolated myxobacteria.</title>
        <authorList>
            <person name="Stevens D.C."/>
        </authorList>
    </citation>
    <scope>NUCLEOTIDE SEQUENCE [LARGE SCALE GENOMIC DNA]</scope>
    <source>
        <strain evidence="2 3">SCHIC003</strain>
    </source>
</reference>
<dbReference type="Proteomes" id="UP000663090">
    <property type="component" value="Chromosome"/>
</dbReference>
<keyword evidence="1" id="KW-0732">Signal</keyword>
<feature type="signal peptide" evidence="1">
    <location>
        <begin position="1"/>
        <end position="23"/>
    </location>
</feature>
<dbReference type="SUPFAM" id="SSF49452">
    <property type="entry name" value="Starch-binding domain-like"/>
    <property type="match status" value="1"/>
</dbReference>
<gene>
    <name evidence="2" type="ORF">JY572_26990</name>
</gene>
<organism evidence="2 3">
    <name type="scientific">Myxococcus landrumensis</name>
    <dbReference type="NCBI Taxonomy" id="2813577"/>
    <lineage>
        <taxon>Bacteria</taxon>
        <taxon>Pseudomonadati</taxon>
        <taxon>Myxococcota</taxon>
        <taxon>Myxococcia</taxon>
        <taxon>Myxococcales</taxon>
        <taxon>Cystobacterineae</taxon>
        <taxon>Myxococcaceae</taxon>
        <taxon>Myxococcus</taxon>
    </lineage>
</organism>
<sequence>MLKLFTAYSVCLLVLFIAVPLFARSKEDAEYAPPPGVLTGTVLDAQSRAPIRGLVVIATSPSLDETQHTTTDASGRYRLPLLPAGTYALRFEHPDYASHTRADLLLRSNQTEHLQVELLPR</sequence>
<dbReference type="Gene3D" id="2.60.40.1120">
    <property type="entry name" value="Carboxypeptidase-like, regulatory domain"/>
    <property type="match status" value="1"/>
</dbReference>